<evidence type="ECO:0000313" key="2">
    <source>
        <dbReference type="Proteomes" id="UP001501752"/>
    </source>
</evidence>
<reference evidence="2" key="1">
    <citation type="journal article" date="2019" name="Int. J. Syst. Evol. Microbiol.">
        <title>The Global Catalogue of Microorganisms (GCM) 10K type strain sequencing project: providing services to taxonomists for standard genome sequencing and annotation.</title>
        <authorList>
            <consortium name="The Broad Institute Genomics Platform"/>
            <consortium name="The Broad Institute Genome Sequencing Center for Infectious Disease"/>
            <person name="Wu L."/>
            <person name="Ma J."/>
        </authorList>
    </citation>
    <scope>NUCLEOTIDE SEQUENCE [LARGE SCALE GENOMIC DNA]</scope>
    <source>
        <strain evidence="2">JCM 13006</strain>
    </source>
</reference>
<evidence type="ECO:0008006" key="3">
    <source>
        <dbReference type="Google" id="ProtNLM"/>
    </source>
</evidence>
<dbReference type="EMBL" id="BAABIS010000001">
    <property type="protein sequence ID" value="GAA4869686.1"/>
    <property type="molecule type" value="Genomic_DNA"/>
</dbReference>
<evidence type="ECO:0000313" key="1">
    <source>
        <dbReference type="EMBL" id="GAA4869686.1"/>
    </source>
</evidence>
<accession>A0ABP9E6A4</accession>
<comment type="caution">
    <text evidence="1">The sequence shown here is derived from an EMBL/GenBank/DDBJ whole genome shotgun (WGS) entry which is preliminary data.</text>
</comment>
<dbReference type="RefSeq" id="WP_345699605.1">
    <property type="nucleotide sequence ID" value="NZ_BAABIS010000001.1"/>
</dbReference>
<dbReference type="Proteomes" id="UP001501752">
    <property type="component" value="Unassembled WGS sequence"/>
</dbReference>
<name>A0ABP9E6A4_9ACTN</name>
<protein>
    <recommendedName>
        <fullName evidence="3">HNH endonuclease</fullName>
    </recommendedName>
</protein>
<organism evidence="1 2">
    <name type="scientific">Kitasatospora terrestris</name>
    <dbReference type="NCBI Taxonomy" id="258051"/>
    <lineage>
        <taxon>Bacteria</taxon>
        <taxon>Bacillati</taxon>
        <taxon>Actinomycetota</taxon>
        <taxon>Actinomycetes</taxon>
        <taxon>Kitasatosporales</taxon>
        <taxon>Streptomycetaceae</taxon>
        <taxon>Kitasatospora</taxon>
    </lineage>
</organism>
<keyword evidence="2" id="KW-1185">Reference proteome</keyword>
<gene>
    <name evidence="1" type="ORF">GCM10023235_55540</name>
</gene>
<sequence>MTPVRVPPLAGGDQWQVVLAAAAGRCQCRGACGKSHAKDGGRCKAEHGAYRNHGGGTVRLLVAPAEPADLLLPPHRAAALPKRALAAWCPPCHDAARTAARRTHTVPAVEPDALFDL</sequence>
<proteinExistence type="predicted"/>